<organism evidence="1">
    <name type="scientific">Anguilla anguilla</name>
    <name type="common">European freshwater eel</name>
    <name type="synonym">Muraena anguilla</name>
    <dbReference type="NCBI Taxonomy" id="7936"/>
    <lineage>
        <taxon>Eukaryota</taxon>
        <taxon>Metazoa</taxon>
        <taxon>Chordata</taxon>
        <taxon>Craniata</taxon>
        <taxon>Vertebrata</taxon>
        <taxon>Euteleostomi</taxon>
        <taxon>Actinopterygii</taxon>
        <taxon>Neopterygii</taxon>
        <taxon>Teleostei</taxon>
        <taxon>Anguilliformes</taxon>
        <taxon>Anguillidae</taxon>
        <taxon>Anguilla</taxon>
    </lineage>
</organism>
<protein>
    <submittedName>
        <fullName evidence="1">Uncharacterized protein</fullName>
    </submittedName>
</protein>
<reference evidence="1" key="1">
    <citation type="submission" date="2014-11" db="EMBL/GenBank/DDBJ databases">
        <authorList>
            <person name="Amaro Gonzalez C."/>
        </authorList>
    </citation>
    <scope>NUCLEOTIDE SEQUENCE</scope>
</reference>
<evidence type="ECO:0000313" key="1">
    <source>
        <dbReference type="EMBL" id="JAH11173.1"/>
    </source>
</evidence>
<sequence>MFSVLLVMLITIYSLLSV</sequence>
<accession>A0A0E9Q4X9</accession>
<proteinExistence type="predicted"/>
<dbReference type="AlphaFoldDB" id="A0A0E9Q4X9"/>
<reference evidence="1" key="2">
    <citation type="journal article" date="2015" name="Fish Shellfish Immunol.">
        <title>Early steps in the European eel (Anguilla anguilla)-Vibrio vulnificus interaction in the gills: Role of the RtxA13 toxin.</title>
        <authorList>
            <person name="Callol A."/>
            <person name="Pajuelo D."/>
            <person name="Ebbesson L."/>
            <person name="Teles M."/>
            <person name="MacKenzie S."/>
            <person name="Amaro C."/>
        </authorList>
    </citation>
    <scope>NUCLEOTIDE SEQUENCE</scope>
</reference>
<name>A0A0E9Q4X9_ANGAN</name>
<dbReference type="EMBL" id="GBXM01097404">
    <property type="protein sequence ID" value="JAH11173.1"/>
    <property type="molecule type" value="Transcribed_RNA"/>
</dbReference>